<accession>D5BJH9</accession>
<evidence type="ECO:0000313" key="3">
    <source>
        <dbReference type="EMBL" id="ADF51645.1"/>
    </source>
</evidence>
<evidence type="ECO:0000256" key="1">
    <source>
        <dbReference type="PROSITE-ProRule" id="PRU00339"/>
    </source>
</evidence>
<dbReference type="Pfam" id="PF13289">
    <property type="entry name" value="SIR2_2"/>
    <property type="match status" value="1"/>
</dbReference>
<dbReference type="Gene3D" id="1.25.40.10">
    <property type="entry name" value="Tetratricopeptide repeat domain"/>
    <property type="match status" value="1"/>
</dbReference>
<dbReference type="HOGENOM" id="CLU_338848_0_0_10"/>
<dbReference type="PROSITE" id="PS50005">
    <property type="entry name" value="TPR"/>
    <property type="match status" value="1"/>
</dbReference>
<dbReference type="InterPro" id="IPR057574">
    <property type="entry name" value="nSTAND_NTPase5_dom"/>
</dbReference>
<evidence type="ECO:0000313" key="4">
    <source>
        <dbReference type="Proteomes" id="UP000001654"/>
    </source>
</evidence>
<gene>
    <name evidence="3" type="ordered locus">ZPR_1309</name>
</gene>
<dbReference type="InterPro" id="IPR011990">
    <property type="entry name" value="TPR-like_helical_dom_sf"/>
</dbReference>
<feature type="repeat" description="TPR" evidence="1">
    <location>
        <begin position="662"/>
        <end position="695"/>
    </location>
</feature>
<dbReference type="KEGG" id="zpr:ZPR_1309"/>
<dbReference type="Pfam" id="PF25199">
    <property type="entry name" value="nSTAND_NTPase5"/>
    <property type="match status" value="1"/>
</dbReference>
<keyword evidence="1" id="KW-0802">TPR repeat</keyword>
<sequence length="836" mass="97729">MNKKEIELKRVLEIEDPILFLGAGFSLGGKTNQNHPIPNGSQLKEILITQLLKYPIDSENYNDLIKFSLSDVSDFCESEKSKAHLEDFLIEIFKNTEPSEHQKLITKFPWKKIYTTNIDDIIETSYQISKKSLLVQNFKRKSTLDNKGKTELYKLHGCVNNPSEGFTFSSRSYLDSMILNKDYRFNSLSLDMHSESIIFLGHDFNEINIDFYLKLYENSGYQSSKGSLIFINPSPSIILKSKIKKLGATLIEWKTEEFFDFVLRVQENKDSSQTIKQKRTLSRFRFKNLNDLKSQIFPIENYESELYFGYEPTWKDIFDEWDFENSEINNSLKHFDNALKDLQSGLIALYGKGLSGKSSYLLRLGQKLDMEGFEVWSYEGKYFNYFEFFKWIKLNKEQKYFCLLIDDAAHMYKDITRLINLIPNDQRLIVITTSRIPLHIRLRYSIIDFPHIEKFLEPNISKEFATEIERTLDQKGYLGSLKSKNQAERIKYISENNDVLSLLYEITYGKEFRNRLNKELKPLLLQSSSEHDLLSLLAIFEKLDIPTVPKELISLQYGGDSKKVLGEIENFIKYTSNGDISLRSGFYLKSIFESIPKDKIIEILKAILKSISPQLDNRPGNLWNHIEASCIKQKVLRKKLKLSSTQIRNMLYDLKEDLGISFNYWIQLGITEQNSKSFDKALNHFRQAEAIAPSSYMIQNAIGRNFLKQANNMDNKSLALATFEEGEEILLTLINNREEYQVKAFSTHTYLYEKINFLKKFKIKPTNRELKELFKLLKQLIDKDPDDAMSKELSNKFLRYLKSIKKENIMKIGYHDLKMLKSMFSDSEIDFEDVLE</sequence>
<evidence type="ECO:0000259" key="2">
    <source>
        <dbReference type="Pfam" id="PF25199"/>
    </source>
</evidence>
<dbReference type="EMBL" id="CP001650">
    <property type="protein sequence ID" value="ADF51645.1"/>
    <property type="molecule type" value="Genomic_DNA"/>
</dbReference>
<proteinExistence type="predicted"/>
<dbReference type="RefSeq" id="WP_013070797.1">
    <property type="nucleotide sequence ID" value="NC_014041.1"/>
</dbReference>
<keyword evidence="4" id="KW-1185">Reference proteome</keyword>
<reference evidence="3 4" key="1">
    <citation type="journal article" date="2010" name="BMC Genomics">
        <title>The complete genome of Zunongwangia profunda SM-A87 reveals its adaptation to the deep-sea environment and ecological role in sedimentary organic nitrogen degradation.</title>
        <authorList>
            <person name="Qin Q.L."/>
            <person name="Zhang X.Y."/>
            <person name="Wang X.M."/>
            <person name="Liu G.M."/>
            <person name="Chen X.L."/>
            <person name="Xie B.B."/>
            <person name="Dang H.Y."/>
            <person name="Zhou B.C."/>
            <person name="Yu J."/>
            <person name="Zhang Y.Z."/>
        </authorList>
    </citation>
    <scope>NUCLEOTIDE SEQUENCE [LARGE SCALE GENOMIC DNA]</scope>
    <source>
        <strain evidence="4">DSM 18752 / CCTCC AB 206139 / SM-A87</strain>
    </source>
</reference>
<dbReference type="eggNOG" id="COG0846">
    <property type="taxonomic scope" value="Bacteria"/>
</dbReference>
<dbReference type="Proteomes" id="UP000001654">
    <property type="component" value="Chromosome"/>
</dbReference>
<dbReference type="InterPro" id="IPR019734">
    <property type="entry name" value="TPR_rpt"/>
</dbReference>
<protein>
    <submittedName>
        <fullName evidence="3">Protein containing tetratricopeptide repeat</fullName>
    </submittedName>
</protein>
<dbReference type="SUPFAM" id="SSF48452">
    <property type="entry name" value="TPR-like"/>
    <property type="match status" value="1"/>
</dbReference>
<dbReference type="OrthoDB" id="1688888at2"/>
<dbReference type="STRING" id="655815.ZPR_1309"/>
<dbReference type="AlphaFoldDB" id="D5BJH9"/>
<organism evidence="3 4">
    <name type="scientific">Zunongwangia profunda (strain DSM 18752 / CCTCC AB 206139 / SM-A87)</name>
    <name type="common">Wangia profunda</name>
    <dbReference type="NCBI Taxonomy" id="655815"/>
    <lineage>
        <taxon>Bacteria</taxon>
        <taxon>Pseudomonadati</taxon>
        <taxon>Bacteroidota</taxon>
        <taxon>Flavobacteriia</taxon>
        <taxon>Flavobacteriales</taxon>
        <taxon>Flavobacteriaceae</taxon>
        <taxon>Zunongwangia</taxon>
    </lineage>
</organism>
<feature type="domain" description="Novel STAND NTPase 5" evidence="2">
    <location>
        <begin position="308"/>
        <end position="435"/>
    </location>
</feature>
<name>D5BJH9_ZUNPS</name>